<feature type="compositionally biased region" description="Low complexity" evidence="1">
    <location>
        <begin position="61"/>
        <end position="74"/>
    </location>
</feature>
<feature type="region of interest" description="Disordered" evidence="1">
    <location>
        <begin position="36"/>
        <end position="74"/>
    </location>
</feature>
<name>A0A2U3L855_9BACT</name>
<evidence type="ECO:0000256" key="1">
    <source>
        <dbReference type="SAM" id="MobiDB-lite"/>
    </source>
</evidence>
<organism evidence="2 3">
    <name type="scientific">Candidatus Sulfotelmatobacter kueseliae</name>
    <dbReference type="NCBI Taxonomy" id="2042962"/>
    <lineage>
        <taxon>Bacteria</taxon>
        <taxon>Pseudomonadati</taxon>
        <taxon>Acidobacteriota</taxon>
        <taxon>Terriglobia</taxon>
        <taxon>Terriglobales</taxon>
        <taxon>Candidatus Korobacteraceae</taxon>
        <taxon>Candidatus Sulfotelmatobacter</taxon>
    </lineage>
</organism>
<evidence type="ECO:0000313" key="3">
    <source>
        <dbReference type="Proteomes" id="UP000238701"/>
    </source>
</evidence>
<proteinExistence type="predicted"/>
<dbReference type="Proteomes" id="UP000238701">
    <property type="component" value="Unassembled WGS sequence"/>
</dbReference>
<protein>
    <submittedName>
        <fullName evidence="2">Uncharacterized protein</fullName>
    </submittedName>
</protein>
<sequence length="91" mass="9383">MCGPTHRGRLPTEMGHRHLRKVFFFKQIAFGSHPAPVLSARQTQGGGDAANAETAGEGDEASAAISASSTHAGGDSAIAAVGIRADGEWRL</sequence>
<accession>A0A2U3L855</accession>
<reference evidence="3" key="1">
    <citation type="submission" date="2018-02" db="EMBL/GenBank/DDBJ databases">
        <authorList>
            <person name="Hausmann B."/>
        </authorList>
    </citation>
    <scope>NUCLEOTIDE SEQUENCE [LARGE SCALE GENOMIC DNA]</scope>
    <source>
        <strain evidence="3">Peat soil MAG SbA1</strain>
    </source>
</reference>
<gene>
    <name evidence="2" type="ORF">SBA1_800016</name>
</gene>
<dbReference type="AlphaFoldDB" id="A0A2U3L855"/>
<dbReference type="EMBL" id="OMOD01000178">
    <property type="protein sequence ID" value="SPF48094.1"/>
    <property type="molecule type" value="Genomic_DNA"/>
</dbReference>
<evidence type="ECO:0000313" key="2">
    <source>
        <dbReference type="EMBL" id="SPF48094.1"/>
    </source>
</evidence>